<dbReference type="RefSeq" id="WP_225271044.1">
    <property type="nucleotide sequence ID" value="NZ_CP084058.1"/>
</dbReference>
<gene>
    <name evidence="2" type="ORF">BN4615_P1205</name>
</gene>
<sequence length="78" mass="8402">MEHTATAERVTTIFAKVMGVPPANGLDTLPEDTESWDSLAQVRLFGAIEHAFGCTLPRQLLLIGPHLGAFATAIEQAR</sequence>
<feature type="domain" description="Carrier" evidence="1">
    <location>
        <begin position="1"/>
        <end position="78"/>
    </location>
</feature>
<evidence type="ECO:0000313" key="2">
    <source>
        <dbReference type="EMBL" id="SBO91691.1"/>
    </source>
</evidence>
<dbReference type="Pfam" id="PF00550">
    <property type="entry name" value="PP-binding"/>
    <property type="match status" value="1"/>
</dbReference>
<accession>A0A1M4DYQ6</accession>
<dbReference type="SUPFAM" id="SSF47336">
    <property type="entry name" value="ACP-like"/>
    <property type="match status" value="1"/>
</dbReference>
<reference evidence="2" key="1">
    <citation type="submission" date="2016-04" db="EMBL/GenBank/DDBJ databases">
        <authorList>
            <person name="Evans L.H."/>
            <person name="Alamgir A."/>
            <person name="Owens N."/>
            <person name="Weber N.D."/>
            <person name="Virtaneva K."/>
            <person name="Barbian K."/>
            <person name="Babar A."/>
            <person name="Rosenke K."/>
        </authorList>
    </citation>
    <scope>NUCLEOTIDE SEQUENCE</scope>
    <source>
        <strain evidence="2">Nono1</strain>
    </source>
</reference>
<dbReference type="InterPro" id="IPR009081">
    <property type="entry name" value="PP-bd_ACP"/>
</dbReference>
<dbReference type="EMBL" id="LT559118">
    <property type="protein sequence ID" value="SBO91691.1"/>
    <property type="molecule type" value="Genomic_DNA"/>
</dbReference>
<evidence type="ECO:0000259" key="1">
    <source>
        <dbReference type="PROSITE" id="PS50075"/>
    </source>
</evidence>
<name>A0A1M4DYQ6_9ACTN</name>
<protein>
    <recommendedName>
        <fullName evidence="1">Carrier domain-containing protein</fullName>
    </recommendedName>
</protein>
<organism evidence="2">
    <name type="scientific">Nonomuraea gerenzanensis</name>
    <dbReference type="NCBI Taxonomy" id="93944"/>
    <lineage>
        <taxon>Bacteria</taxon>
        <taxon>Bacillati</taxon>
        <taxon>Actinomycetota</taxon>
        <taxon>Actinomycetes</taxon>
        <taxon>Streptosporangiales</taxon>
        <taxon>Streptosporangiaceae</taxon>
        <taxon>Nonomuraea</taxon>
    </lineage>
</organism>
<dbReference type="Gene3D" id="1.10.1200.10">
    <property type="entry name" value="ACP-like"/>
    <property type="match status" value="1"/>
</dbReference>
<dbReference type="InterPro" id="IPR036736">
    <property type="entry name" value="ACP-like_sf"/>
</dbReference>
<proteinExistence type="predicted"/>
<dbReference type="AlphaFoldDB" id="A0A1M4DYQ6"/>
<dbReference type="PROSITE" id="PS50075">
    <property type="entry name" value="CARRIER"/>
    <property type="match status" value="1"/>
</dbReference>